<protein>
    <submittedName>
        <fullName evidence="2 4">Uncharacterized protein</fullName>
    </submittedName>
</protein>
<evidence type="ECO:0000313" key="4">
    <source>
        <dbReference type="WBParaSite" id="OFLC_0001062201-mRNA-1"/>
    </source>
</evidence>
<keyword evidence="3" id="KW-1185">Reference proteome</keyword>
<feature type="compositionally biased region" description="Low complexity" evidence="1">
    <location>
        <begin position="67"/>
        <end position="84"/>
    </location>
</feature>
<feature type="compositionally biased region" description="Basic and acidic residues" evidence="1">
    <location>
        <begin position="85"/>
        <end position="101"/>
    </location>
</feature>
<sequence length="209" mass="23184">MTDVELETRNFLRELDTFGQPPPPQRLISEADNRTMSKEFELKLHHINLEKQKHVRSSTWNPKPGTSSNNKNSVNKNGNGNRTENSNKNEMSKEEISKLKEQVVSASRPLNPWYEHQHQSPILSTNFVRSVVRKGLNEEEKHLSPIATKTSQRYNHTDVATVSGENTVSGILNAKKSNCAQNAASISPASASSNTETSHSSISMSGSST</sequence>
<dbReference type="WBParaSite" id="OFLC_0001062201-mRNA-1">
    <property type="protein sequence ID" value="OFLC_0001062201-mRNA-1"/>
    <property type="gene ID" value="OFLC_0001062201"/>
</dbReference>
<organism evidence="4">
    <name type="scientific">Onchocerca flexuosa</name>
    <dbReference type="NCBI Taxonomy" id="387005"/>
    <lineage>
        <taxon>Eukaryota</taxon>
        <taxon>Metazoa</taxon>
        <taxon>Ecdysozoa</taxon>
        <taxon>Nematoda</taxon>
        <taxon>Chromadorea</taxon>
        <taxon>Rhabditida</taxon>
        <taxon>Spirurina</taxon>
        <taxon>Spiruromorpha</taxon>
        <taxon>Filarioidea</taxon>
        <taxon>Onchocercidae</taxon>
        <taxon>Onchocerca</taxon>
    </lineage>
</organism>
<dbReference type="Proteomes" id="UP000267606">
    <property type="component" value="Unassembled WGS sequence"/>
</dbReference>
<accession>A0A183HT10</accession>
<proteinExistence type="predicted"/>
<reference evidence="2 3" key="2">
    <citation type="submission" date="2018-11" db="EMBL/GenBank/DDBJ databases">
        <authorList>
            <consortium name="Pathogen Informatics"/>
        </authorList>
    </citation>
    <scope>NUCLEOTIDE SEQUENCE [LARGE SCALE GENOMIC DNA]</scope>
</reference>
<dbReference type="AlphaFoldDB" id="A0A183HT10"/>
<dbReference type="STRING" id="387005.A0A183HT10"/>
<evidence type="ECO:0000256" key="1">
    <source>
        <dbReference type="SAM" id="MobiDB-lite"/>
    </source>
</evidence>
<reference evidence="4" key="1">
    <citation type="submission" date="2016-06" db="UniProtKB">
        <authorList>
            <consortium name="WormBaseParasite"/>
        </authorList>
    </citation>
    <scope>IDENTIFICATION</scope>
</reference>
<gene>
    <name evidence="2" type="ORF">OFLC_LOCUS10619</name>
</gene>
<feature type="region of interest" description="Disordered" evidence="1">
    <location>
        <begin position="1"/>
        <end position="30"/>
    </location>
</feature>
<feature type="compositionally biased region" description="Polar residues" evidence="1">
    <location>
        <begin position="57"/>
        <end position="66"/>
    </location>
</feature>
<feature type="region of interest" description="Disordered" evidence="1">
    <location>
        <begin position="46"/>
        <end position="102"/>
    </location>
</feature>
<name>A0A183HT10_9BILA</name>
<feature type="compositionally biased region" description="Basic and acidic residues" evidence="1">
    <location>
        <begin position="1"/>
        <end position="16"/>
    </location>
</feature>
<evidence type="ECO:0000313" key="3">
    <source>
        <dbReference type="Proteomes" id="UP000267606"/>
    </source>
</evidence>
<evidence type="ECO:0000313" key="2">
    <source>
        <dbReference type="EMBL" id="VDO69981.1"/>
    </source>
</evidence>
<dbReference type="EMBL" id="UZAJ01014357">
    <property type="protein sequence ID" value="VDO69981.1"/>
    <property type="molecule type" value="Genomic_DNA"/>
</dbReference>
<feature type="region of interest" description="Disordered" evidence="1">
    <location>
        <begin position="182"/>
        <end position="209"/>
    </location>
</feature>